<protein>
    <submittedName>
        <fullName evidence="2">Uncharacterized protein</fullName>
    </submittedName>
</protein>
<feature type="region of interest" description="Disordered" evidence="1">
    <location>
        <begin position="218"/>
        <end position="257"/>
    </location>
</feature>
<feature type="compositionally biased region" description="Basic residues" evidence="1">
    <location>
        <begin position="236"/>
        <end position="247"/>
    </location>
</feature>
<evidence type="ECO:0000313" key="2">
    <source>
        <dbReference type="EMBL" id="MBL3689501.1"/>
    </source>
</evidence>
<feature type="compositionally biased region" description="Low complexity" evidence="1">
    <location>
        <begin position="575"/>
        <end position="589"/>
    </location>
</feature>
<dbReference type="EMBL" id="QYAD01000001">
    <property type="protein sequence ID" value="MBL3689501.1"/>
    <property type="molecule type" value="Genomic_DNA"/>
</dbReference>
<name>A0ABS1SMX1_9MICO</name>
<evidence type="ECO:0000256" key="1">
    <source>
        <dbReference type="SAM" id="MobiDB-lite"/>
    </source>
</evidence>
<proteinExistence type="predicted"/>
<dbReference type="RefSeq" id="WP_202381420.1">
    <property type="nucleotide sequence ID" value="NZ_BAAAMA010000004.1"/>
</dbReference>
<dbReference type="Proteomes" id="UP001646141">
    <property type="component" value="Unassembled WGS sequence"/>
</dbReference>
<feature type="region of interest" description="Disordered" evidence="1">
    <location>
        <begin position="520"/>
        <end position="554"/>
    </location>
</feature>
<accession>A0ABS1SMX1</accession>
<comment type="caution">
    <text evidence="2">The sequence shown here is derived from an EMBL/GenBank/DDBJ whole genome shotgun (WGS) entry which is preliminary data.</text>
</comment>
<organism evidence="2 3">
    <name type="scientific">Leucobacter chromiireducens subsp. chromiireducens</name>
    <dbReference type="NCBI Taxonomy" id="660067"/>
    <lineage>
        <taxon>Bacteria</taxon>
        <taxon>Bacillati</taxon>
        <taxon>Actinomycetota</taxon>
        <taxon>Actinomycetes</taxon>
        <taxon>Micrococcales</taxon>
        <taxon>Microbacteriaceae</taxon>
        <taxon>Leucobacter</taxon>
    </lineage>
</organism>
<feature type="compositionally biased region" description="Basic and acidic residues" evidence="1">
    <location>
        <begin position="341"/>
        <end position="350"/>
    </location>
</feature>
<evidence type="ECO:0000313" key="3">
    <source>
        <dbReference type="Proteomes" id="UP001646141"/>
    </source>
</evidence>
<sequence>MPVIVVSSTEVAARLARYTVKPKPGQTAADRVLHVAGNYCRPETVAVDFAVTRRRFGTQGAVRTSPSRYALPEAGEVATHVRVTRPNGRRVWREARDGETATHVCHPGALVRQAEARHLIISFGPDEVNPNDPDQVAYAFAFVNDMMRTDYPGEQFMATGQADGKGGAFHVHVVRNATLFADQVVDGRLYQAGSKLAGGLTDIDAMRDRADRFLAEHGAQYGLGPQRLPSTAERKREKRSSRDRRMAKQGGKSNHDIIRDAFEAAMDDPRAVDLDGFTDAMAERDVFVYERITRAGTPREKRALSYRLPGMPQNVRGTTLGDHYAHESAMEQLASNAAGLQREKRPERVQAGRPRPADVPTPAELAEMRSDVLAFARDEQLDRMEEEFSAALVVDEHLAGEAYDSGDHETVLRLAAELRADPAGWRKRLEDEEKRAAARQAQADAAADARNAERAARLAAEQAAEQAALDAAAEALSRPHRERLAEVGVAQAEHNEAVKAGIAAALAEREARLAADAVPLVTEEETSDARPVDSAPTASPEGGEQSEESAEDDRGLLALSDEEIDEKLDAYAPVASPSAPAAVPAAAPVTPDLTRKRPVSSRVQAVLDALPEFERGALLALSRGHRIDDRTVPRGIGDKFLRDHGGSMNPLVYEQMMLREKKKRTADWLHGLGRYDARDALRDQKSRGIYEMVAEDEPVLLDGPREDEEQYE</sequence>
<reference evidence="2 3" key="1">
    <citation type="submission" date="2018-09" db="EMBL/GenBank/DDBJ databases">
        <title>Comparative genomics of Leucobacter spp.</title>
        <authorList>
            <person name="Reis A.C."/>
            <person name="Kolvenbach B.A."/>
            <person name="Corvini P.F.X."/>
            <person name="Nunes O.C."/>
        </authorList>
    </citation>
    <scope>NUCLEOTIDE SEQUENCE [LARGE SCALE GENOMIC DNA]</scope>
    <source>
        <strain evidence="2 3">L-1</strain>
    </source>
</reference>
<feature type="region of interest" description="Disordered" evidence="1">
    <location>
        <begin position="336"/>
        <end position="361"/>
    </location>
</feature>
<feature type="region of interest" description="Disordered" evidence="1">
    <location>
        <begin position="575"/>
        <end position="598"/>
    </location>
</feature>
<gene>
    <name evidence="2" type="ORF">D3226_05935</name>
</gene>
<keyword evidence="3" id="KW-1185">Reference proteome</keyword>